<accession>A0ABN6X828</accession>
<dbReference type="SUPFAM" id="SSF55681">
    <property type="entry name" value="Class II aaRS and biotin synthetases"/>
    <property type="match status" value="1"/>
</dbReference>
<evidence type="ECO:0000313" key="3">
    <source>
        <dbReference type="EMBL" id="BDZ40889.1"/>
    </source>
</evidence>
<sequence>MAQRRPAARPDGPGRRRREPGPGARRLGDLRKVGGILSEVLPDGGAIVGLGINVSQTQDELAVPSATSLLLAGAATVDREVLLTALHESFAGILGRWYDAGGDAVEAGLADDYAHLCGTLGRPVRVDLVGGGVLEGRATGIDGDGALLVDDGSSTHRVVAGDVHHLRLSA</sequence>
<dbReference type="Proteomes" id="UP001321475">
    <property type="component" value="Chromosome"/>
</dbReference>
<evidence type="ECO:0000313" key="4">
    <source>
        <dbReference type="Proteomes" id="UP001321475"/>
    </source>
</evidence>
<dbReference type="InterPro" id="IPR045864">
    <property type="entry name" value="aa-tRNA-synth_II/BPL/LPL"/>
</dbReference>
<evidence type="ECO:0000259" key="2">
    <source>
        <dbReference type="Pfam" id="PF02237"/>
    </source>
</evidence>
<dbReference type="Gene3D" id="3.30.930.10">
    <property type="entry name" value="Bira Bifunctional Protein, Domain 2"/>
    <property type="match status" value="1"/>
</dbReference>
<dbReference type="InterPro" id="IPR003142">
    <property type="entry name" value="BPL_C"/>
</dbReference>
<proteinExistence type="predicted"/>
<organism evidence="3 4">
    <name type="scientific">Paraoerskovia sediminicola</name>
    <dbReference type="NCBI Taxonomy" id="1138587"/>
    <lineage>
        <taxon>Bacteria</taxon>
        <taxon>Bacillati</taxon>
        <taxon>Actinomycetota</taxon>
        <taxon>Actinomycetes</taxon>
        <taxon>Micrococcales</taxon>
        <taxon>Cellulomonadaceae</taxon>
        <taxon>Paraoerskovia</taxon>
    </lineage>
</organism>
<gene>
    <name evidence="3" type="ORF">GCM10025865_01880</name>
</gene>
<keyword evidence="4" id="KW-1185">Reference proteome</keyword>
<dbReference type="Pfam" id="PF02237">
    <property type="entry name" value="BPL_C"/>
    <property type="match status" value="1"/>
</dbReference>
<reference evidence="4" key="1">
    <citation type="journal article" date="2019" name="Int. J. Syst. Evol. Microbiol.">
        <title>The Global Catalogue of Microorganisms (GCM) 10K type strain sequencing project: providing services to taxonomists for standard genome sequencing and annotation.</title>
        <authorList>
            <consortium name="The Broad Institute Genomics Platform"/>
            <consortium name="The Broad Institute Genome Sequencing Center for Infectious Disease"/>
            <person name="Wu L."/>
            <person name="Ma J."/>
        </authorList>
    </citation>
    <scope>NUCLEOTIDE SEQUENCE [LARGE SCALE GENOMIC DNA]</scope>
    <source>
        <strain evidence="4">NBRC 108565</strain>
    </source>
</reference>
<evidence type="ECO:0000256" key="1">
    <source>
        <dbReference type="SAM" id="MobiDB-lite"/>
    </source>
</evidence>
<dbReference type="SUPFAM" id="SSF50037">
    <property type="entry name" value="C-terminal domain of transcriptional repressors"/>
    <property type="match status" value="1"/>
</dbReference>
<name>A0ABN6X828_9CELL</name>
<dbReference type="InterPro" id="IPR008988">
    <property type="entry name" value="Transcriptional_repressor_C"/>
</dbReference>
<dbReference type="Gene3D" id="2.30.30.100">
    <property type="match status" value="1"/>
</dbReference>
<feature type="domain" description="Biotin protein ligase C-terminal" evidence="2">
    <location>
        <begin position="119"/>
        <end position="165"/>
    </location>
</feature>
<dbReference type="EMBL" id="AP027729">
    <property type="protein sequence ID" value="BDZ40889.1"/>
    <property type="molecule type" value="Genomic_DNA"/>
</dbReference>
<protein>
    <recommendedName>
        <fullName evidence="2">Biotin protein ligase C-terminal domain-containing protein</fullName>
    </recommendedName>
</protein>
<feature type="region of interest" description="Disordered" evidence="1">
    <location>
        <begin position="1"/>
        <end position="25"/>
    </location>
</feature>